<sequence>MNYEHLDDKSSSENTETSVSLQTYRNYVKDNPTKTTYFQPVLDKLEIRPSKLDCIKKSVLVEGKSDYLILEYAMNVLLESSNEIAILPMGGATKYGSLISILKGWGVPFLILLDADRAGERAAKEYKNSYFLDDEQVLTLSSIIPELQGKEISSLLLESDKQIISEHFGESSTQTEKSKIQLFFSEHLAQKKIVTLSEEFIDNIKKIHDAIVQYFNK</sequence>
<dbReference type="RefSeq" id="WP_140585783.1">
    <property type="nucleotide sequence ID" value="NZ_SDPH01000002.1"/>
</dbReference>
<dbReference type="Proteomes" id="UP000318353">
    <property type="component" value="Unassembled WGS sequence"/>
</dbReference>
<dbReference type="Pfam" id="PF20469">
    <property type="entry name" value="OLD-like_TOPRIM"/>
    <property type="match status" value="1"/>
</dbReference>
<organism evidence="2 3">
    <name type="scientific">Haemophilus haemolyticus</name>
    <dbReference type="NCBI Taxonomy" id="726"/>
    <lineage>
        <taxon>Bacteria</taxon>
        <taxon>Pseudomonadati</taxon>
        <taxon>Pseudomonadota</taxon>
        <taxon>Gammaproteobacteria</taxon>
        <taxon>Pasteurellales</taxon>
        <taxon>Pasteurellaceae</taxon>
        <taxon>Haemophilus</taxon>
    </lineage>
</organism>
<comment type="caution">
    <text evidence="2">The sequence shown here is derived from an EMBL/GenBank/DDBJ whole genome shotgun (WGS) entry which is preliminary data.</text>
</comment>
<feature type="domain" description="OLD protein-like TOPRIM" evidence="1">
    <location>
        <begin position="56"/>
        <end position="116"/>
    </location>
</feature>
<evidence type="ECO:0000313" key="3">
    <source>
        <dbReference type="Proteomes" id="UP000318353"/>
    </source>
</evidence>
<reference evidence="2 3" key="1">
    <citation type="submission" date="2019-01" db="EMBL/GenBank/DDBJ databases">
        <title>Comparative genomic analysis identifies haemin-independent Haemophilus haemolyticus: a formal re-classification of Haemophilus intermedius.</title>
        <authorList>
            <person name="Harris T.M."/>
            <person name="Price E.P."/>
            <person name="Sarovich D.S."/>
            <person name="Norskov-Lauritsen N."/>
            <person name="Beissbarth J."/>
            <person name="Chang A.B."/>
            <person name="Smith-Vaughan H.C."/>
        </authorList>
    </citation>
    <scope>NUCLEOTIDE SEQUENCE [LARGE SCALE GENOMIC DNA]</scope>
    <source>
        <strain evidence="2 3">CCUG 15949</strain>
    </source>
</reference>
<protein>
    <recommendedName>
        <fullName evidence="1">OLD protein-like TOPRIM domain-containing protein</fullName>
    </recommendedName>
</protein>
<evidence type="ECO:0000259" key="1">
    <source>
        <dbReference type="Pfam" id="PF20469"/>
    </source>
</evidence>
<proteinExistence type="predicted"/>
<gene>
    <name evidence="2" type="ORF">EUX50_01700</name>
</gene>
<name>A0ABY2YR50_HAEHA</name>
<evidence type="ECO:0000313" key="2">
    <source>
        <dbReference type="EMBL" id="TPH07519.1"/>
    </source>
</evidence>
<dbReference type="Gene3D" id="3.40.1360.10">
    <property type="match status" value="1"/>
</dbReference>
<dbReference type="InterPro" id="IPR034139">
    <property type="entry name" value="TOPRIM_OLD"/>
</dbReference>
<accession>A0ABY2YR50</accession>
<keyword evidence="3" id="KW-1185">Reference proteome</keyword>
<dbReference type="EMBL" id="SDPH01000002">
    <property type="protein sequence ID" value="TPH07519.1"/>
    <property type="molecule type" value="Genomic_DNA"/>
</dbReference>